<dbReference type="SUPFAM" id="SSF57959">
    <property type="entry name" value="Leucine zipper domain"/>
    <property type="match status" value="1"/>
</dbReference>
<protein>
    <recommendedName>
        <fullName evidence="3">BZIP domain-containing protein</fullName>
    </recommendedName>
</protein>
<proteinExistence type="predicted"/>
<keyword evidence="1" id="KW-0175">Coiled coil</keyword>
<accession>A0A5J5B430</accession>
<feature type="domain" description="BZIP" evidence="3">
    <location>
        <begin position="233"/>
        <end position="292"/>
    </location>
</feature>
<feature type="region of interest" description="Disordered" evidence="2">
    <location>
        <begin position="202"/>
        <end position="242"/>
    </location>
</feature>
<name>A0A5J5B430_9ASTE</name>
<dbReference type="PANTHER" id="PTHR46835:SF3">
    <property type="entry name" value="BASIC-LEUCINE ZIPPER (BZIP) TRANSCRIPTION FACTOR FAMILY PROTEIN"/>
    <property type="match status" value="1"/>
</dbReference>
<evidence type="ECO:0000313" key="5">
    <source>
        <dbReference type="Proteomes" id="UP000325577"/>
    </source>
</evidence>
<dbReference type="SMART" id="SM00338">
    <property type="entry name" value="BRLZ"/>
    <property type="match status" value="1"/>
</dbReference>
<dbReference type="InterPro" id="IPR004827">
    <property type="entry name" value="bZIP"/>
</dbReference>
<feature type="compositionally biased region" description="Basic and acidic residues" evidence="2">
    <location>
        <begin position="203"/>
        <end position="225"/>
    </location>
</feature>
<organism evidence="4 5">
    <name type="scientific">Nyssa sinensis</name>
    <dbReference type="NCBI Taxonomy" id="561372"/>
    <lineage>
        <taxon>Eukaryota</taxon>
        <taxon>Viridiplantae</taxon>
        <taxon>Streptophyta</taxon>
        <taxon>Embryophyta</taxon>
        <taxon>Tracheophyta</taxon>
        <taxon>Spermatophyta</taxon>
        <taxon>Magnoliopsida</taxon>
        <taxon>eudicotyledons</taxon>
        <taxon>Gunneridae</taxon>
        <taxon>Pentapetalae</taxon>
        <taxon>asterids</taxon>
        <taxon>Cornales</taxon>
        <taxon>Nyssaceae</taxon>
        <taxon>Nyssa</taxon>
    </lineage>
</organism>
<keyword evidence="5" id="KW-1185">Reference proteome</keyword>
<dbReference type="Proteomes" id="UP000325577">
    <property type="component" value="Linkage Group LG16"/>
</dbReference>
<feature type="region of interest" description="Disordered" evidence="2">
    <location>
        <begin position="18"/>
        <end position="73"/>
    </location>
</feature>
<evidence type="ECO:0000259" key="3">
    <source>
        <dbReference type="SMART" id="SM00338"/>
    </source>
</evidence>
<dbReference type="InterPro" id="IPR046347">
    <property type="entry name" value="bZIP_sf"/>
</dbReference>
<evidence type="ECO:0000313" key="4">
    <source>
        <dbReference type="EMBL" id="KAA8536567.1"/>
    </source>
</evidence>
<evidence type="ECO:0000256" key="1">
    <source>
        <dbReference type="SAM" id="Coils"/>
    </source>
</evidence>
<dbReference type="GO" id="GO:0005634">
    <property type="term" value="C:nucleus"/>
    <property type="evidence" value="ECO:0007669"/>
    <property type="project" value="UniProtKB-ARBA"/>
</dbReference>
<feature type="region of interest" description="Disordered" evidence="2">
    <location>
        <begin position="359"/>
        <end position="381"/>
    </location>
</feature>
<dbReference type="AlphaFoldDB" id="A0A5J5B430"/>
<dbReference type="GO" id="GO:0003700">
    <property type="term" value="F:DNA-binding transcription factor activity"/>
    <property type="evidence" value="ECO:0007669"/>
    <property type="project" value="InterPro"/>
</dbReference>
<dbReference type="OrthoDB" id="1878267at2759"/>
<reference evidence="4 5" key="1">
    <citation type="submission" date="2019-09" db="EMBL/GenBank/DDBJ databases">
        <title>A chromosome-level genome assembly of the Chinese tupelo Nyssa sinensis.</title>
        <authorList>
            <person name="Yang X."/>
            <person name="Kang M."/>
            <person name="Yang Y."/>
            <person name="Xiong H."/>
            <person name="Wang M."/>
            <person name="Zhang Z."/>
            <person name="Wang Z."/>
            <person name="Wu H."/>
            <person name="Ma T."/>
            <person name="Liu J."/>
            <person name="Xi Z."/>
        </authorList>
    </citation>
    <scope>NUCLEOTIDE SEQUENCE [LARGE SCALE GENOMIC DNA]</scope>
    <source>
        <strain evidence="4">J267</strain>
        <tissue evidence="4">Leaf</tissue>
    </source>
</reference>
<dbReference type="CDD" id="cd14703">
    <property type="entry name" value="bZIP_plant_RF2"/>
    <property type="match status" value="1"/>
</dbReference>
<gene>
    <name evidence="4" type="ORF">F0562_029045</name>
</gene>
<dbReference type="EMBL" id="CM018039">
    <property type="protein sequence ID" value="KAA8536567.1"/>
    <property type="molecule type" value="Genomic_DNA"/>
</dbReference>
<evidence type="ECO:0000256" key="2">
    <source>
        <dbReference type="SAM" id="MobiDB-lite"/>
    </source>
</evidence>
<feature type="coiled-coil region" evidence="1">
    <location>
        <begin position="248"/>
        <end position="303"/>
    </location>
</feature>
<dbReference type="InterPro" id="IPR044797">
    <property type="entry name" value="At4g06598-like"/>
</dbReference>
<dbReference type="PANTHER" id="PTHR46835">
    <property type="entry name" value="BASIC-LEUCINE ZIPPER (BZIP) TRANSCRIPTION FACTOR FAMILY PROTEIN-RELATED"/>
    <property type="match status" value="1"/>
</dbReference>
<dbReference type="InterPro" id="IPR044759">
    <property type="entry name" value="bZIP_RF2"/>
</dbReference>
<dbReference type="Gene3D" id="1.20.5.170">
    <property type="match status" value="1"/>
</dbReference>
<sequence>MANTKGASNVRNMLYNGKHPLLPPKSPFPSISPSYADYVPNPAIGPKGIAKPREGNSHHQRTSSESLLMEEQPSWLDELLNEPETPVRRGHRRSSSDSFAYLDASNTSNVDYRAQDEYKFKNITSVPSWGSQDFDHYKDPLHASFHTELNTGGKHKSRAWDSSLNSMARPSVLPSARDNIILQSSGSSCAPQEVDGVPYAGIEKQDPVESGPHDPKAASERKDSSCVKPSASETETKRAKQQFAQRSRVRKLQYIAELERNVQALQAEGSEISAELDFLNQQNLILSMENKALKQRLESLSQEQLIKYLEHEVLEREIGRLQALCQQQLLQHQQQQQQPSSSHRRANSRDLDSQFANLSLKPKDASSSHDTISSSAPHLNI</sequence>